<keyword evidence="2" id="KW-1185">Reference proteome</keyword>
<evidence type="ECO:0000313" key="1">
    <source>
        <dbReference type="EMBL" id="KAF2765370.1"/>
    </source>
</evidence>
<protein>
    <recommendedName>
        <fullName evidence="3">F-box domain-containing protein</fullName>
    </recommendedName>
</protein>
<accession>A0A6G1KY76</accession>
<proteinExistence type="predicted"/>
<dbReference type="AlphaFoldDB" id="A0A6G1KY76"/>
<dbReference type="EMBL" id="ML995894">
    <property type="protein sequence ID" value="KAF2765370.1"/>
    <property type="molecule type" value="Genomic_DNA"/>
</dbReference>
<dbReference type="PANTHER" id="PTHR42085:SF1">
    <property type="entry name" value="F-BOX DOMAIN-CONTAINING PROTEIN"/>
    <property type="match status" value="1"/>
</dbReference>
<dbReference type="InterPro" id="IPR038883">
    <property type="entry name" value="AN11006-like"/>
</dbReference>
<name>A0A6G1KY76_9PEZI</name>
<evidence type="ECO:0000313" key="2">
    <source>
        <dbReference type="Proteomes" id="UP000799436"/>
    </source>
</evidence>
<dbReference type="OrthoDB" id="5413827at2759"/>
<dbReference type="PANTHER" id="PTHR42085">
    <property type="entry name" value="F-BOX DOMAIN-CONTAINING PROTEIN"/>
    <property type="match status" value="1"/>
</dbReference>
<dbReference type="Proteomes" id="UP000799436">
    <property type="component" value="Unassembled WGS sequence"/>
</dbReference>
<reference evidence="1" key="1">
    <citation type="journal article" date="2020" name="Stud. Mycol.">
        <title>101 Dothideomycetes genomes: a test case for predicting lifestyles and emergence of pathogens.</title>
        <authorList>
            <person name="Haridas S."/>
            <person name="Albert R."/>
            <person name="Binder M."/>
            <person name="Bloem J."/>
            <person name="Labutti K."/>
            <person name="Salamov A."/>
            <person name="Andreopoulos B."/>
            <person name="Baker S."/>
            <person name="Barry K."/>
            <person name="Bills G."/>
            <person name="Bluhm B."/>
            <person name="Cannon C."/>
            <person name="Castanera R."/>
            <person name="Culley D."/>
            <person name="Daum C."/>
            <person name="Ezra D."/>
            <person name="Gonzalez J."/>
            <person name="Henrissat B."/>
            <person name="Kuo A."/>
            <person name="Liang C."/>
            <person name="Lipzen A."/>
            <person name="Lutzoni F."/>
            <person name="Magnuson J."/>
            <person name="Mondo S."/>
            <person name="Nolan M."/>
            <person name="Ohm R."/>
            <person name="Pangilinan J."/>
            <person name="Park H.-J."/>
            <person name="Ramirez L."/>
            <person name="Alfaro M."/>
            <person name="Sun H."/>
            <person name="Tritt A."/>
            <person name="Yoshinaga Y."/>
            <person name="Zwiers L.-H."/>
            <person name="Turgeon B."/>
            <person name="Goodwin S."/>
            <person name="Spatafora J."/>
            <person name="Crous P."/>
            <person name="Grigoriev I."/>
        </authorList>
    </citation>
    <scope>NUCLEOTIDE SEQUENCE</scope>
    <source>
        <strain evidence="1">CBS 116005</strain>
    </source>
</reference>
<gene>
    <name evidence="1" type="ORF">EJ03DRAFT_354950</name>
</gene>
<evidence type="ECO:0008006" key="3">
    <source>
        <dbReference type="Google" id="ProtNLM"/>
    </source>
</evidence>
<organism evidence="1 2">
    <name type="scientific">Teratosphaeria nubilosa</name>
    <dbReference type="NCBI Taxonomy" id="161662"/>
    <lineage>
        <taxon>Eukaryota</taxon>
        <taxon>Fungi</taxon>
        <taxon>Dikarya</taxon>
        <taxon>Ascomycota</taxon>
        <taxon>Pezizomycotina</taxon>
        <taxon>Dothideomycetes</taxon>
        <taxon>Dothideomycetidae</taxon>
        <taxon>Mycosphaerellales</taxon>
        <taxon>Teratosphaeriaceae</taxon>
        <taxon>Teratosphaeria</taxon>
    </lineage>
</organism>
<sequence>MDASPLQKLPAELRNDIYELVLTQNRPINLSVGKKKDECLAKLDYNNRRISPNFLAITTTCRTIRADTRQMFYFVNDFVVGRQGMDKIPADAAMPNKIRAFTNNHMARINRFLCTIGTENATSIGSITFRLDIGIHPYDSAPFGDLKAVGRALISELRALAGDIPLRRAAVTLVFTQVDRWSDSNMLTEQTVNFASEAADWAKMLSKKMKNRAMLSWHFQEIMEFVEEMLEQAEARAIGD</sequence>